<sequence>MLSSVRELWATDMGRPDHRERSRTAAVAAASAVVAGELSQKEGRTVPVHPGATAAMPPMLLPLENGSMALNAPFSTDGVALPFSSIKGTEAVPPAADAMTSVTDSTMLSFNDELFSVSSAMDIPEDYLFWDLFLNELPQIAADDERR</sequence>
<accession>A0ABP0DC26</accession>
<proteinExistence type="predicted"/>
<gene>
    <name evidence="1" type="ORF">SEPCBS57363_001457</name>
</gene>
<evidence type="ECO:0000313" key="1">
    <source>
        <dbReference type="EMBL" id="CAK7265196.1"/>
    </source>
</evidence>
<evidence type="ECO:0000313" key="2">
    <source>
        <dbReference type="Proteomes" id="UP001642501"/>
    </source>
</evidence>
<keyword evidence="2" id="KW-1185">Reference proteome</keyword>
<organism evidence="1 2">
    <name type="scientific">Sporothrix epigloea</name>
    <dbReference type="NCBI Taxonomy" id="1892477"/>
    <lineage>
        <taxon>Eukaryota</taxon>
        <taxon>Fungi</taxon>
        <taxon>Dikarya</taxon>
        <taxon>Ascomycota</taxon>
        <taxon>Pezizomycotina</taxon>
        <taxon>Sordariomycetes</taxon>
        <taxon>Sordariomycetidae</taxon>
        <taxon>Ophiostomatales</taxon>
        <taxon>Ophiostomataceae</taxon>
        <taxon>Sporothrix</taxon>
    </lineage>
</organism>
<dbReference type="Proteomes" id="UP001642501">
    <property type="component" value="Unassembled WGS sequence"/>
</dbReference>
<protein>
    <submittedName>
        <fullName evidence="1">Uncharacterized protein</fullName>
    </submittedName>
</protein>
<dbReference type="EMBL" id="CAWUOM010000015">
    <property type="protein sequence ID" value="CAK7265196.1"/>
    <property type="molecule type" value="Genomic_DNA"/>
</dbReference>
<reference evidence="1 2" key="1">
    <citation type="submission" date="2024-01" db="EMBL/GenBank/DDBJ databases">
        <authorList>
            <person name="Allen C."/>
            <person name="Tagirdzhanova G."/>
        </authorList>
    </citation>
    <scope>NUCLEOTIDE SEQUENCE [LARGE SCALE GENOMIC DNA]</scope>
    <source>
        <strain evidence="1 2">CBS 573.63</strain>
    </source>
</reference>
<name>A0ABP0DC26_9PEZI</name>
<comment type="caution">
    <text evidence="1">The sequence shown here is derived from an EMBL/GenBank/DDBJ whole genome shotgun (WGS) entry which is preliminary data.</text>
</comment>